<dbReference type="Proteomes" id="UP000800035">
    <property type="component" value="Unassembled WGS sequence"/>
</dbReference>
<dbReference type="EMBL" id="ML976986">
    <property type="protein sequence ID" value="KAF1958939.1"/>
    <property type="molecule type" value="Genomic_DNA"/>
</dbReference>
<proteinExistence type="predicted"/>
<reference evidence="2" key="1">
    <citation type="journal article" date="2020" name="Stud. Mycol.">
        <title>101 Dothideomycetes genomes: a test case for predicting lifestyles and emergence of pathogens.</title>
        <authorList>
            <person name="Haridas S."/>
            <person name="Albert R."/>
            <person name="Binder M."/>
            <person name="Bloem J."/>
            <person name="Labutti K."/>
            <person name="Salamov A."/>
            <person name="Andreopoulos B."/>
            <person name="Baker S."/>
            <person name="Barry K."/>
            <person name="Bills G."/>
            <person name="Bluhm B."/>
            <person name="Cannon C."/>
            <person name="Castanera R."/>
            <person name="Culley D."/>
            <person name="Daum C."/>
            <person name="Ezra D."/>
            <person name="Gonzalez J."/>
            <person name="Henrissat B."/>
            <person name="Kuo A."/>
            <person name="Liang C."/>
            <person name="Lipzen A."/>
            <person name="Lutzoni F."/>
            <person name="Magnuson J."/>
            <person name="Mondo S."/>
            <person name="Nolan M."/>
            <person name="Ohm R."/>
            <person name="Pangilinan J."/>
            <person name="Park H.-J."/>
            <person name="Ramirez L."/>
            <person name="Alfaro M."/>
            <person name="Sun H."/>
            <person name="Tritt A."/>
            <person name="Yoshinaga Y."/>
            <person name="Zwiers L.-H."/>
            <person name="Turgeon B."/>
            <person name="Goodwin S."/>
            <person name="Spatafora J."/>
            <person name="Crous P."/>
            <person name="Grigoriev I."/>
        </authorList>
    </citation>
    <scope>NUCLEOTIDE SEQUENCE</scope>
    <source>
        <strain evidence="2">CBS 675.92</strain>
    </source>
</reference>
<dbReference type="AlphaFoldDB" id="A0A6A5U4Q4"/>
<feature type="compositionally biased region" description="Pro residues" evidence="1">
    <location>
        <begin position="69"/>
        <end position="78"/>
    </location>
</feature>
<name>A0A6A5U4Q4_9PLEO</name>
<accession>A0A6A5U4Q4</accession>
<gene>
    <name evidence="2" type="ORF">CC80DRAFT_23493</name>
</gene>
<feature type="region of interest" description="Disordered" evidence="1">
    <location>
        <begin position="64"/>
        <end position="116"/>
    </location>
</feature>
<evidence type="ECO:0000313" key="3">
    <source>
        <dbReference type="Proteomes" id="UP000800035"/>
    </source>
</evidence>
<evidence type="ECO:0000313" key="2">
    <source>
        <dbReference type="EMBL" id="KAF1958939.1"/>
    </source>
</evidence>
<keyword evidence="3" id="KW-1185">Reference proteome</keyword>
<feature type="compositionally biased region" description="Polar residues" evidence="1">
    <location>
        <begin position="86"/>
        <end position="116"/>
    </location>
</feature>
<evidence type="ECO:0000256" key="1">
    <source>
        <dbReference type="SAM" id="MobiDB-lite"/>
    </source>
</evidence>
<protein>
    <submittedName>
        <fullName evidence="2">Uncharacterized protein</fullName>
    </submittedName>
</protein>
<organism evidence="2 3">
    <name type="scientific">Byssothecium circinans</name>
    <dbReference type="NCBI Taxonomy" id="147558"/>
    <lineage>
        <taxon>Eukaryota</taxon>
        <taxon>Fungi</taxon>
        <taxon>Dikarya</taxon>
        <taxon>Ascomycota</taxon>
        <taxon>Pezizomycotina</taxon>
        <taxon>Dothideomycetes</taxon>
        <taxon>Pleosporomycetidae</taxon>
        <taxon>Pleosporales</taxon>
        <taxon>Massarineae</taxon>
        <taxon>Massarinaceae</taxon>
        <taxon>Byssothecium</taxon>
    </lineage>
</organism>
<sequence>MFRTAISRVTRPSVVALQGKSAAQDVTTAKPRDSIKTLTMTTCSPCDPGATHILNSAIVMSPTTFYLPRDPPPPPSPPALEEATESEVTPSNTPTSPDMSTAPTATALPSKSPISTTTATAAVPKKYWPFTLPRFLQPKEGTTYYTTLHPTKSPIANRVQIRKPPSILQAILYGVPDPEKYKMHKQILQALSRVLRAVVFGVREERVKVVEAAKRVEHVVEAAKTVEGVVEARQTVEDGRGEVKKAVMGIETVEREVMEEDGDDVVVRETKTEVMKVQRKREMMRYGEEEEEENGGQMFAK</sequence>
<dbReference type="OrthoDB" id="3801155at2759"/>